<sequence>MAAATNSNGGRVIFDANYVFLTGAFNVTSNIILDVRGTILASNTSDEFTYPIIPPLPWIGSGVDGNNEAENNVSISSNERQPFIHVYNATNVTLTGG</sequence>
<dbReference type="Gene3D" id="2.160.20.10">
    <property type="entry name" value="Single-stranded right-handed beta-helix, Pectin lyase-like"/>
    <property type="match status" value="1"/>
</dbReference>
<proteinExistence type="predicted"/>
<dbReference type="Proteomes" id="UP000887540">
    <property type="component" value="Unplaced"/>
</dbReference>
<reference evidence="2" key="1">
    <citation type="submission" date="2022-11" db="UniProtKB">
        <authorList>
            <consortium name="WormBaseParasite"/>
        </authorList>
    </citation>
    <scope>IDENTIFICATION</scope>
</reference>
<dbReference type="AlphaFoldDB" id="A0A914CWI1"/>
<dbReference type="WBParaSite" id="ACRNAN_scaffold1518.g11212.t1">
    <property type="protein sequence ID" value="ACRNAN_scaffold1518.g11212.t1"/>
    <property type="gene ID" value="ACRNAN_scaffold1518.g11212"/>
</dbReference>
<protein>
    <submittedName>
        <fullName evidence="2">Uncharacterized protein</fullName>
    </submittedName>
</protein>
<dbReference type="InterPro" id="IPR011050">
    <property type="entry name" value="Pectin_lyase_fold/virulence"/>
</dbReference>
<name>A0A914CWI1_9BILA</name>
<dbReference type="SUPFAM" id="SSF51126">
    <property type="entry name" value="Pectin lyase-like"/>
    <property type="match status" value="1"/>
</dbReference>
<evidence type="ECO:0000313" key="2">
    <source>
        <dbReference type="WBParaSite" id="ACRNAN_scaffold1518.g11212.t1"/>
    </source>
</evidence>
<evidence type="ECO:0000313" key="1">
    <source>
        <dbReference type="Proteomes" id="UP000887540"/>
    </source>
</evidence>
<organism evidence="1 2">
    <name type="scientific">Acrobeloides nanus</name>
    <dbReference type="NCBI Taxonomy" id="290746"/>
    <lineage>
        <taxon>Eukaryota</taxon>
        <taxon>Metazoa</taxon>
        <taxon>Ecdysozoa</taxon>
        <taxon>Nematoda</taxon>
        <taxon>Chromadorea</taxon>
        <taxon>Rhabditida</taxon>
        <taxon>Tylenchina</taxon>
        <taxon>Cephalobomorpha</taxon>
        <taxon>Cephaloboidea</taxon>
        <taxon>Cephalobidae</taxon>
        <taxon>Acrobeloides</taxon>
    </lineage>
</organism>
<accession>A0A914CWI1</accession>
<keyword evidence="1" id="KW-1185">Reference proteome</keyword>
<dbReference type="InterPro" id="IPR012334">
    <property type="entry name" value="Pectin_lyas_fold"/>
</dbReference>